<dbReference type="PANTHER" id="PTHR31563">
    <property type="entry name" value="ION CHANNEL POLLUX-RELATED"/>
    <property type="match status" value="1"/>
</dbReference>
<evidence type="ECO:0000256" key="2">
    <source>
        <dbReference type="ARBA" id="ARBA00008577"/>
    </source>
</evidence>
<accession>A0A0K9PY54</accession>
<feature type="transmembrane region" description="Helical" evidence="6">
    <location>
        <begin position="238"/>
        <end position="256"/>
    </location>
</feature>
<dbReference type="PANTHER" id="PTHR31563:SF13">
    <property type="entry name" value="ION CHANNEL POLLUX-LIKE 1-RELATED"/>
    <property type="match status" value="1"/>
</dbReference>
<dbReference type="InterPro" id="IPR003148">
    <property type="entry name" value="RCK_N"/>
</dbReference>
<dbReference type="AlphaFoldDB" id="A0A0K9PY54"/>
<proteinExistence type="inferred from homology"/>
<keyword evidence="3 6" id="KW-0812">Transmembrane</keyword>
<gene>
    <name evidence="8" type="ORF">ZOSMA_13G00680</name>
</gene>
<dbReference type="EMBL" id="LFYR01000514">
    <property type="protein sequence ID" value="KMZ73864.1"/>
    <property type="molecule type" value="Genomic_DNA"/>
</dbReference>
<name>A0A0K9PY54_ZOSMR</name>
<keyword evidence="5 6" id="KW-0472">Membrane</keyword>
<keyword evidence="4 6" id="KW-1133">Transmembrane helix</keyword>
<dbReference type="Pfam" id="PF06241">
    <property type="entry name" value="Castor_Poll_mid"/>
    <property type="match status" value="1"/>
</dbReference>
<feature type="domain" description="RCK N-terminal" evidence="7">
    <location>
        <begin position="280"/>
        <end position="429"/>
    </location>
</feature>
<dbReference type="PROSITE" id="PS51201">
    <property type="entry name" value="RCK_N"/>
    <property type="match status" value="2"/>
</dbReference>
<feature type="domain" description="RCK N-terminal" evidence="7">
    <location>
        <begin position="566"/>
        <end position="727"/>
    </location>
</feature>
<dbReference type="InterPro" id="IPR010420">
    <property type="entry name" value="CASTOR/POLLUX/SYM8_dom"/>
</dbReference>
<dbReference type="GO" id="GO:0016020">
    <property type="term" value="C:membrane"/>
    <property type="evidence" value="ECO:0007669"/>
    <property type="project" value="UniProtKB-SubCell"/>
</dbReference>
<evidence type="ECO:0000259" key="7">
    <source>
        <dbReference type="PROSITE" id="PS51201"/>
    </source>
</evidence>
<evidence type="ECO:0000256" key="4">
    <source>
        <dbReference type="ARBA" id="ARBA00022989"/>
    </source>
</evidence>
<evidence type="ECO:0000256" key="5">
    <source>
        <dbReference type="ARBA" id="ARBA00023136"/>
    </source>
</evidence>
<feature type="transmembrane region" description="Helical" evidence="6">
    <location>
        <begin position="179"/>
        <end position="202"/>
    </location>
</feature>
<dbReference type="Proteomes" id="UP000036987">
    <property type="component" value="Unassembled WGS sequence"/>
</dbReference>
<keyword evidence="9" id="KW-1185">Reference proteome</keyword>
<dbReference type="InterPro" id="IPR044849">
    <property type="entry name" value="CASTOR/POLLUX/SYM8-like"/>
</dbReference>
<reference evidence="9" key="1">
    <citation type="journal article" date="2016" name="Nature">
        <title>The genome of the seagrass Zostera marina reveals angiosperm adaptation to the sea.</title>
        <authorList>
            <person name="Olsen J.L."/>
            <person name="Rouze P."/>
            <person name="Verhelst B."/>
            <person name="Lin Y.-C."/>
            <person name="Bayer T."/>
            <person name="Collen J."/>
            <person name="Dattolo E."/>
            <person name="De Paoli E."/>
            <person name="Dittami S."/>
            <person name="Maumus F."/>
            <person name="Michel G."/>
            <person name="Kersting A."/>
            <person name="Lauritano C."/>
            <person name="Lohaus R."/>
            <person name="Toepel M."/>
            <person name="Tonon T."/>
            <person name="Vanneste K."/>
            <person name="Amirebrahimi M."/>
            <person name="Brakel J."/>
            <person name="Bostroem C."/>
            <person name="Chovatia M."/>
            <person name="Grimwood J."/>
            <person name="Jenkins J.W."/>
            <person name="Jueterbock A."/>
            <person name="Mraz A."/>
            <person name="Stam W.T."/>
            <person name="Tice H."/>
            <person name="Bornberg-Bauer E."/>
            <person name="Green P.J."/>
            <person name="Pearson G.A."/>
            <person name="Procaccini G."/>
            <person name="Duarte C.M."/>
            <person name="Schmutz J."/>
            <person name="Reusch T.B.H."/>
            <person name="Van de Peer Y."/>
        </authorList>
    </citation>
    <scope>NUCLEOTIDE SEQUENCE [LARGE SCALE GENOMIC DNA]</scope>
    <source>
        <strain evidence="9">cv. Finnish</strain>
    </source>
</reference>
<comment type="subcellular location">
    <subcellularLocation>
        <location evidence="1">Membrane</location>
        <topology evidence="1">Multi-pass membrane protein</topology>
    </subcellularLocation>
</comment>
<evidence type="ECO:0000313" key="8">
    <source>
        <dbReference type="EMBL" id="KMZ73864.1"/>
    </source>
</evidence>
<evidence type="ECO:0000256" key="6">
    <source>
        <dbReference type="SAM" id="Phobius"/>
    </source>
</evidence>
<dbReference type="SUPFAM" id="SSF81324">
    <property type="entry name" value="Voltage-gated potassium channels"/>
    <property type="match status" value="1"/>
</dbReference>
<evidence type="ECO:0000313" key="9">
    <source>
        <dbReference type="Proteomes" id="UP000036987"/>
    </source>
</evidence>
<evidence type="ECO:0000256" key="1">
    <source>
        <dbReference type="ARBA" id="ARBA00004141"/>
    </source>
</evidence>
<dbReference type="OrthoDB" id="1923901at2759"/>
<comment type="similarity">
    <text evidence="2">Belongs to the castor/pollux (TC 1.A.1.23) family.</text>
</comment>
<evidence type="ECO:0000256" key="3">
    <source>
        <dbReference type="ARBA" id="ARBA00022692"/>
    </source>
</evidence>
<sequence>MAFPSGMLCSSIPWTSSCLRNRAVFRSNPSRRFYRCIHYSILNPHTYLMHYGGRLAYNCQRKSHIIAASLLDSFHCKTLSEFQNEQGGYNNNADSQKAHCINFFLGLSTLMWLNHAHVHISTCIFQASGSTSLFFACMSDSMKKPIPLKLNVSFPTLEDIRWNFSRLFYIFNIQLERNIGMFFISLLVACFSFVIIGGYLFYRFRKKKQNLGECYWEAWACLLSSSAHIRQKTHIERVIGFILALSGILFYSRLLGTMSEQFRTNMQKIREGAQVQVVENDHIIICGINSHLAFILKQLNRHHMSSICLGTATSRKQRILLLSDIPRKQIDKIRDDIRKDFKHIDILTKSGSLSMTTSFVRAAADKARSIIILPTKSDRYEVDTDAFLCLLALQSLPNMEKIPIIVEVSNSSTSELLKSISGLKVEPVKMVSAKLFVQCSREKGLLHIYKHLLNYQKNVFNLHNFPDLAGTKYGNVRRGITDGVVCGIYRNGKVVFHPNDGEEMQPDDKILFIAPVYGEKKLQTLFSSICKQQNDIVQLKNIRLEHTVMRPLISISKTQNWTAGPKEHILILGWKPHVQKMIDEYNAYLGPGSALEILSETAITERNGVKYRADQYQLKNIKVSHKIGNPMNPDVLKEAILNVKNSKKDAKNIPFSIVVVSDKHWLDEDPSKTDKSSAYTLLLAESICSKHGVKVEHLVSEIVDTKLGKQISKIKPSLRFIGAEEVMSLVTAQVSESTELNDVWKDILDADGDEIYVKNISLYMIEGEALSFNELTERALLRREVAIGYVKNNKTFINPKVKTDPLSFEMMNSLIVISEFEGEQPIVM</sequence>
<dbReference type="STRING" id="29655.A0A0K9PY54"/>
<dbReference type="Gene3D" id="3.40.50.720">
    <property type="entry name" value="NAD(P)-binding Rossmann-like Domain"/>
    <property type="match status" value="1"/>
</dbReference>
<organism evidence="8 9">
    <name type="scientific">Zostera marina</name>
    <name type="common">Eelgrass</name>
    <dbReference type="NCBI Taxonomy" id="29655"/>
    <lineage>
        <taxon>Eukaryota</taxon>
        <taxon>Viridiplantae</taxon>
        <taxon>Streptophyta</taxon>
        <taxon>Embryophyta</taxon>
        <taxon>Tracheophyta</taxon>
        <taxon>Spermatophyta</taxon>
        <taxon>Magnoliopsida</taxon>
        <taxon>Liliopsida</taxon>
        <taxon>Zosteraceae</taxon>
        <taxon>Zostera</taxon>
    </lineage>
</organism>
<dbReference type="GO" id="GO:0006813">
    <property type="term" value="P:potassium ion transport"/>
    <property type="evidence" value="ECO:0007669"/>
    <property type="project" value="InterPro"/>
</dbReference>
<comment type="caution">
    <text evidence="8">The sequence shown here is derived from an EMBL/GenBank/DDBJ whole genome shotgun (WGS) entry which is preliminary data.</text>
</comment>
<dbReference type="OMA" id="HHIDVLT"/>
<protein>
    <submittedName>
        <fullName evidence="8">Putative Ion channel</fullName>
    </submittedName>
</protein>